<comment type="caution">
    <text evidence="1">The sequence shown here is derived from an EMBL/GenBank/DDBJ whole genome shotgun (WGS) entry which is preliminary data.</text>
</comment>
<protein>
    <recommendedName>
        <fullName evidence="3">Reverse transcriptase domain-containing protein</fullName>
    </recommendedName>
</protein>
<name>A0A8S1DUU9_9INSE</name>
<dbReference type="Proteomes" id="UP000494165">
    <property type="component" value="Unassembled WGS sequence"/>
</dbReference>
<accession>A0A8S1DUU9</accession>
<gene>
    <name evidence="1" type="ORF">CLODIP_2_CD01654</name>
</gene>
<dbReference type="EMBL" id="CADEPI010000616">
    <property type="protein sequence ID" value="CAB3387724.1"/>
    <property type="molecule type" value="Genomic_DNA"/>
</dbReference>
<keyword evidence="2" id="KW-1185">Reference proteome</keyword>
<sequence>MFRENRKQFFRKLEAQKQVEGEMPSKESLQEFWAGIWSEPKEHDEGSSWIGDVKEKCEDMTHMEKVVIGVDDVSRVIKKSHNWKAPGHDAMNPLSMLINDLKCGYKMSEGQAGLIPHQLYLDDLKLYAGNKRQLKKMLEVVEKFSDTIKMEFGLDKCAAVHVRKGKVVEGAEVLELLNGEVIDSLEEGGSYKYLGMQQLLQINSNDVRKLVEKKVLARVRKVCKTYLSGRSKIAAINSWAIPVAVYSFGVLKWSKSSLQALDRKIRVTLTKFRLHHPRSSIQRLYIPRKEGGRGLLCLEVMCARQCEQLRHYFVQNRSEFVEVIQEKNLAFGALDLASVDLVESPLMSLEDRKQEWRGKELHGRFLRVLESQNVDKEWSTEWLRTSGIFGETEGFILSIQDEVISTRGYQRHVMHQDVSDRCRLCRVQNESIQHVCGGCSVLAPREYLERHNNVAKVVHQALAKNLKLQEEEQPYYRCKPPQVMEAGGVRLLWDSEMVTDRAVEANRPDIVVIDQRKKEGLIIDIAVPLDANVERTVVEKKRKYQPLAVELKEIYNLRKITVAPVVISTNGVVLKDWKKLMETLPLTTNHLKLMQKAAVLGTANIVRKTLAL</sequence>
<dbReference type="OrthoDB" id="2194416at2759"/>
<reference evidence="1 2" key="1">
    <citation type="submission" date="2020-04" db="EMBL/GenBank/DDBJ databases">
        <authorList>
            <person name="Alioto T."/>
            <person name="Alioto T."/>
            <person name="Gomez Garrido J."/>
        </authorList>
    </citation>
    <scope>NUCLEOTIDE SEQUENCE [LARGE SCALE GENOMIC DNA]</scope>
</reference>
<dbReference type="AlphaFoldDB" id="A0A8S1DUU9"/>
<dbReference type="PANTHER" id="PTHR35450">
    <property type="entry name" value="REVERSE TRANSCRIPTASE DOMAIN-CONTAINING PROTEIN"/>
    <property type="match status" value="1"/>
</dbReference>
<proteinExistence type="predicted"/>
<evidence type="ECO:0008006" key="3">
    <source>
        <dbReference type="Google" id="ProtNLM"/>
    </source>
</evidence>
<evidence type="ECO:0000313" key="2">
    <source>
        <dbReference type="Proteomes" id="UP000494165"/>
    </source>
</evidence>
<evidence type="ECO:0000313" key="1">
    <source>
        <dbReference type="EMBL" id="CAB3387724.1"/>
    </source>
</evidence>
<dbReference type="PANTHER" id="PTHR35450:SF2">
    <property type="entry name" value="REVERSE TRANSCRIPTASE DOMAIN-CONTAINING PROTEIN"/>
    <property type="match status" value="1"/>
</dbReference>
<organism evidence="1 2">
    <name type="scientific">Cloeon dipterum</name>
    <dbReference type="NCBI Taxonomy" id="197152"/>
    <lineage>
        <taxon>Eukaryota</taxon>
        <taxon>Metazoa</taxon>
        <taxon>Ecdysozoa</taxon>
        <taxon>Arthropoda</taxon>
        <taxon>Hexapoda</taxon>
        <taxon>Insecta</taxon>
        <taxon>Pterygota</taxon>
        <taxon>Palaeoptera</taxon>
        <taxon>Ephemeroptera</taxon>
        <taxon>Pisciforma</taxon>
        <taxon>Baetidae</taxon>
        <taxon>Cloeon</taxon>
    </lineage>
</organism>